<protein>
    <submittedName>
        <fullName evidence="1">Uncharacterized protein</fullName>
    </submittedName>
</protein>
<proteinExistence type="predicted"/>
<gene>
    <name evidence="1" type="ORF">IAQ67_28550</name>
</gene>
<geneLocation type="plasmid" evidence="1 2">
    <name>pPlas1</name>
</geneLocation>
<reference evidence="1 2" key="1">
    <citation type="submission" date="2020-09" db="EMBL/GenBank/DDBJ databases">
        <title>Characterization of Paenibacillus peoriae strain ZF390 with broad-spectrum antimicrobial activity as a potential biocontrol agent.</title>
        <authorList>
            <person name="Li L."/>
            <person name="Zhao Y."/>
            <person name="Li B."/>
            <person name="Xie X."/>
        </authorList>
    </citation>
    <scope>NUCLEOTIDE SEQUENCE [LARGE SCALE GENOMIC DNA]</scope>
    <source>
        <strain evidence="1 2">ZF390</strain>
        <plasmid evidence="1 2">pPlas1</plasmid>
    </source>
</reference>
<evidence type="ECO:0000313" key="2">
    <source>
        <dbReference type="Proteomes" id="UP000516384"/>
    </source>
</evidence>
<dbReference type="RefSeq" id="WP_190299810.1">
    <property type="nucleotide sequence ID" value="NZ_CP061173.1"/>
</dbReference>
<evidence type="ECO:0000313" key="1">
    <source>
        <dbReference type="EMBL" id="QNR70503.1"/>
    </source>
</evidence>
<dbReference type="Proteomes" id="UP000516384">
    <property type="component" value="Plasmid pPlas1"/>
</dbReference>
<keyword evidence="1" id="KW-0614">Plasmid</keyword>
<dbReference type="EMBL" id="CP061173">
    <property type="protein sequence ID" value="QNR70503.1"/>
    <property type="molecule type" value="Genomic_DNA"/>
</dbReference>
<name>A0A7H0YHE5_9BACL</name>
<accession>A0A7H0YHE5</accession>
<dbReference type="AlphaFoldDB" id="A0A7H0YHE5"/>
<sequence>MIGVNNLNTVIDGNDLPILMNGKTYKGFYVSYSNYSKDVAVYGSDTTALVLGQMELFFVLNGDHRKQYKEFITQGFDKCLLYFKENMHDMNKYSDKL</sequence>
<organism evidence="1 2">
    <name type="scientific">Paenibacillus peoriae</name>
    <dbReference type="NCBI Taxonomy" id="59893"/>
    <lineage>
        <taxon>Bacteria</taxon>
        <taxon>Bacillati</taxon>
        <taxon>Bacillota</taxon>
        <taxon>Bacilli</taxon>
        <taxon>Bacillales</taxon>
        <taxon>Paenibacillaceae</taxon>
        <taxon>Paenibacillus</taxon>
    </lineage>
</organism>